<evidence type="ECO:0000313" key="2">
    <source>
        <dbReference type="EMBL" id="CAD7643568.1"/>
    </source>
</evidence>
<protein>
    <submittedName>
        <fullName evidence="2">Uncharacterized protein</fullName>
    </submittedName>
</protein>
<keyword evidence="1" id="KW-0812">Transmembrane</keyword>
<evidence type="ECO:0000256" key="1">
    <source>
        <dbReference type="SAM" id="Phobius"/>
    </source>
</evidence>
<reference evidence="2" key="1">
    <citation type="submission" date="2020-11" db="EMBL/GenBank/DDBJ databases">
        <authorList>
            <person name="Tran Van P."/>
        </authorList>
    </citation>
    <scope>NUCLEOTIDE SEQUENCE</scope>
</reference>
<accession>A0A7R9LKV9</accession>
<gene>
    <name evidence="2" type="ORF">OSB1V03_LOCUS19654</name>
</gene>
<sequence>EDNSTHTLTVVLATAFVISMMTGLVAMFSPCFEGHFLYKSLLTTTNKDNQTETAFNATIVCILNVMSNKRVMTAGAIFATTKRLMAEENGFHKRIWFQPRVQTSNIPSFI</sequence>
<proteinExistence type="predicted"/>
<keyword evidence="3" id="KW-1185">Reference proteome</keyword>
<evidence type="ECO:0000313" key="3">
    <source>
        <dbReference type="Proteomes" id="UP000759131"/>
    </source>
</evidence>
<dbReference type="EMBL" id="OC884048">
    <property type="protein sequence ID" value="CAD7643568.1"/>
    <property type="molecule type" value="Genomic_DNA"/>
</dbReference>
<dbReference type="EMBL" id="CAJPIZ010029473">
    <property type="protein sequence ID" value="CAG2119707.1"/>
    <property type="molecule type" value="Genomic_DNA"/>
</dbReference>
<organism evidence="2">
    <name type="scientific">Medioppia subpectinata</name>
    <dbReference type="NCBI Taxonomy" id="1979941"/>
    <lineage>
        <taxon>Eukaryota</taxon>
        <taxon>Metazoa</taxon>
        <taxon>Ecdysozoa</taxon>
        <taxon>Arthropoda</taxon>
        <taxon>Chelicerata</taxon>
        <taxon>Arachnida</taxon>
        <taxon>Acari</taxon>
        <taxon>Acariformes</taxon>
        <taxon>Sarcoptiformes</taxon>
        <taxon>Oribatida</taxon>
        <taxon>Brachypylina</taxon>
        <taxon>Oppioidea</taxon>
        <taxon>Oppiidae</taxon>
        <taxon>Medioppia</taxon>
    </lineage>
</organism>
<feature type="transmembrane region" description="Helical" evidence="1">
    <location>
        <begin position="6"/>
        <end position="29"/>
    </location>
</feature>
<feature type="non-terminal residue" evidence="2">
    <location>
        <position position="110"/>
    </location>
</feature>
<keyword evidence="1" id="KW-0472">Membrane</keyword>
<keyword evidence="1" id="KW-1133">Transmembrane helix</keyword>
<dbReference type="AlphaFoldDB" id="A0A7R9LKV9"/>
<name>A0A7R9LKV9_9ACAR</name>
<dbReference type="Proteomes" id="UP000759131">
    <property type="component" value="Unassembled WGS sequence"/>
</dbReference>